<evidence type="ECO:0000313" key="1">
    <source>
        <dbReference type="EMBL" id="KKM21100.1"/>
    </source>
</evidence>
<dbReference type="AlphaFoldDB" id="A0A0F9KZT4"/>
<proteinExistence type="predicted"/>
<reference evidence="1" key="1">
    <citation type="journal article" date="2015" name="Nature">
        <title>Complex archaea that bridge the gap between prokaryotes and eukaryotes.</title>
        <authorList>
            <person name="Spang A."/>
            <person name="Saw J.H."/>
            <person name="Jorgensen S.L."/>
            <person name="Zaremba-Niedzwiedzka K."/>
            <person name="Martijn J."/>
            <person name="Lind A.E."/>
            <person name="van Eijk R."/>
            <person name="Schleper C."/>
            <person name="Guy L."/>
            <person name="Ettema T.J."/>
        </authorList>
    </citation>
    <scope>NUCLEOTIDE SEQUENCE</scope>
</reference>
<accession>A0A0F9KZT4</accession>
<name>A0A0F9KZT4_9ZZZZ</name>
<organism evidence="1">
    <name type="scientific">marine sediment metagenome</name>
    <dbReference type="NCBI Taxonomy" id="412755"/>
    <lineage>
        <taxon>unclassified sequences</taxon>
        <taxon>metagenomes</taxon>
        <taxon>ecological metagenomes</taxon>
    </lineage>
</organism>
<comment type="caution">
    <text evidence="1">The sequence shown here is derived from an EMBL/GenBank/DDBJ whole genome shotgun (WGS) entry which is preliminary data.</text>
</comment>
<sequence>MIEDRLEIERIQNLVRNFGWELTETKSTDEEIVIVLAKKRVKPDVPVVGPD</sequence>
<dbReference type="EMBL" id="LAZR01013626">
    <property type="protein sequence ID" value="KKM21100.1"/>
    <property type="molecule type" value="Genomic_DNA"/>
</dbReference>
<protein>
    <submittedName>
        <fullName evidence="1">Uncharacterized protein</fullName>
    </submittedName>
</protein>
<gene>
    <name evidence="1" type="ORF">LCGC14_1638770</name>
</gene>